<accession>A0A0X8JF15</accession>
<reference evidence="3" key="1">
    <citation type="submission" date="2016-02" db="EMBL/GenBank/DDBJ databases">
        <authorList>
            <person name="Holder M.E."/>
            <person name="Ajami N.J."/>
            <person name="Petrosino J.F."/>
        </authorList>
    </citation>
    <scope>NUCLEOTIDE SEQUENCE [LARGE SCALE GENOMIC DNA]</scope>
    <source>
        <strain evidence="3">CCUG 36733</strain>
    </source>
</reference>
<feature type="transmembrane region" description="Helical" evidence="1">
    <location>
        <begin position="267"/>
        <end position="290"/>
    </location>
</feature>
<proteinExistence type="predicted"/>
<feature type="transmembrane region" description="Helical" evidence="1">
    <location>
        <begin position="113"/>
        <end position="135"/>
    </location>
</feature>
<feature type="transmembrane region" description="Helical" evidence="1">
    <location>
        <begin position="212"/>
        <end position="230"/>
    </location>
</feature>
<dbReference type="AlphaFoldDB" id="A0A0X8JF15"/>
<evidence type="ECO:0000256" key="1">
    <source>
        <dbReference type="SAM" id="Phobius"/>
    </source>
</evidence>
<gene>
    <name evidence="2" type="ORF">AXF14_06210</name>
</gene>
<feature type="transmembrane region" description="Helical" evidence="1">
    <location>
        <begin position="84"/>
        <end position="107"/>
    </location>
</feature>
<feature type="transmembrane region" description="Helical" evidence="1">
    <location>
        <begin position="37"/>
        <end position="57"/>
    </location>
</feature>
<feature type="transmembrane region" description="Helical" evidence="1">
    <location>
        <begin position="296"/>
        <end position="319"/>
    </location>
</feature>
<keyword evidence="1" id="KW-0812">Transmembrane</keyword>
<dbReference type="STRING" id="111015.AXF14_06210"/>
<dbReference type="KEGG" id="ard:AXF14_06210"/>
<evidence type="ECO:0000313" key="3">
    <source>
        <dbReference type="Proteomes" id="UP000065220"/>
    </source>
</evidence>
<keyword evidence="3" id="KW-1185">Reference proteome</keyword>
<dbReference type="EMBL" id="CP014228">
    <property type="protein sequence ID" value="AMD87253.1"/>
    <property type="molecule type" value="Genomic_DNA"/>
</dbReference>
<name>A0A0X8JF15_ACTRD</name>
<dbReference type="Proteomes" id="UP000065220">
    <property type="component" value="Chromosome"/>
</dbReference>
<protein>
    <submittedName>
        <fullName evidence="2">Uncharacterized protein</fullName>
    </submittedName>
</protein>
<keyword evidence="1" id="KW-0472">Membrane</keyword>
<organism evidence="2 3">
    <name type="scientific">Actinomyces radicidentis</name>
    <dbReference type="NCBI Taxonomy" id="111015"/>
    <lineage>
        <taxon>Bacteria</taxon>
        <taxon>Bacillati</taxon>
        <taxon>Actinomycetota</taxon>
        <taxon>Actinomycetes</taxon>
        <taxon>Actinomycetales</taxon>
        <taxon>Actinomycetaceae</taxon>
        <taxon>Actinomyces</taxon>
    </lineage>
</organism>
<feature type="transmembrane region" description="Helical" evidence="1">
    <location>
        <begin position="236"/>
        <end position="255"/>
    </location>
</feature>
<keyword evidence="1" id="KW-1133">Transmembrane helix</keyword>
<sequence>MLHVLLVIVVVGFPLGGLVSDGHLTRAAISNTGGGSEGTLATLALGIASLVVALVVVEPKQWRTLLEEHASLAQVTAEERRSNVVFGVLTGMGIVSGALAGVAIVVAVGTPEIAPIATAVVLTVVWVVIAILPAVTRQSGAGLLVEYANSLQGLIAVTEISLGTAGQPGECPCGCEGCCCGRRKRRTTFVDPAAPLEAADATSAVDRAVARWTTWPAAVLVVLAVIVLVLARGEGLAIVAAVLCCAIGVSFEFRARLCLARRAVFDGVTFTVIAVLLGLGSGIGAGLAAAPEPVRVVIVGVLAAGASLALSLGAVSYFWRHGALGTRHLRRLVLNELLCKTADAAQRFLDFETMFGSTNRSDSAMQDQADNTADANVERTLRQLHAEIWAELDSDSAREAARTALEAVNEVRRRRYSSCC</sequence>
<evidence type="ECO:0000313" key="2">
    <source>
        <dbReference type="EMBL" id="AMD87253.1"/>
    </source>
</evidence>